<keyword evidence="2" id="KW-0808">Transferase</keyword>
<feature type="signal peptide" evidence="5">
    <location>
        <begin position="1"/>
        <end position="24"/>
    </location>
</feature>
<dbReference type="InterPro" id="IPR007657">
    <property type="entry name" value="Glycosyltransferase_61"/>
</dbReference>
<organism evidence="7 8">
    <name type="scientific">Symbiochloris irregularis</name>
    <dbReference type="NCBI Taxonomy" id="706552"/>
    <lineage>
        <taxon>Eukaryota</taxon>
        <taxon>Viridiplantae</taxon>
        <taxon>Chlorophyta</taxon>
        <taxon>core chlorophytes</taxon>
        <taxon>Trebouxiophyceae</taxon>
        <taxon>Trebouxiales</taxon>
        <taxon>Trebouxiaceae</taxon>
        <taxon>Symbiochloris</taxon>
    </lineage>
</organism>
<evidence type="ECO:0000256" key="5">
    <source>
        <dbReference type="SAM" id="SignalP"/>
    </source>
</evidence>
<dbReference type="GO" id="GO:0016763">
    <property type="term" value="F:pentosyltransferase activity"/>
    <property type="evidence" value="ECO:0007669"/>
    <property type="project" value="UniProtKB-ARBA"/>
</dbReference>
<comment type="caution">
    <text evidence="7">The sequence shown here is derived from an EMBL/GenBank/DDBJ whole genome shotgun (WGS) entry which is preliminary data.</text>
</comment>
<keyword evidence="3" id="KW-0325">Glycoprotein</keyword>
<sequence length="510" mass="58273">MRSSAALVTLVALLHSQQASLGAAQNHRHTHHHSSHTPQEPDATHQEGADRAVARHTQAAKDDGLESSLDPINQTYKASPWDKFDLLVFHNVVLRSDSLLYFRPDESQSRREELPDHMRLSRSEVQINVPVIEVNSTNRWNFTEVCRPEDLQKPAMLFAGPSWDHNLYEFFANTLMPAFQGAVMGGLLDLGRMEALSKMQYTGLPDRETFMDALYDPALASTFTLIAGSPSTFGSPWSYYLQHWTLDMQSLRKQTGKCFSTLVVVEDAVLRFLITKMRLFRNDPGFFEYRRQWMHMFQQHAIHSEHVRHRAALEAPNLPRAPPDYASQTKRPRIVIATRPVDRRQVLNEDEIVNYLRTNWDVHVMVEGFGSGHGAAVALMQDTDVIIGVHGAGLTNTMFMKPGGVMVQLLPYGFTLNEETKQLIRGDYFADMIDSLNGTYLQWQNHDPQNAFILESFWGNDKRNWKPKWGAPLGQYQEHPDASLPLPKDFDPPSFWIYQNTRGYKALINR</sequence>
<evidence type="ECO:0000256" key="1">
    <source>
        <dbReference type="ARBA" id="ARBA00022676"/>
    </source>
</evidence>
<keyword evidence="1" id="KW-0328">Glycosyltransferase</keyword>
<name>A0AAW1P6Z4_9CHLO</name>
<dbReference type="Pfam" id="PF04577">
    <property type="entry name" value="Glyco_transf_61"/>
    <property type="match status" value="1"/>
</dbReference>
<protein>
    <recommendedName>
        <fullName evidence="6">Glycosyltransferase 61 catalytic domain-containing protein</fullName>
    </recommendedName>
</protein>
<dbReference type="AlphaFoldDB" id="A0AAW1P6Z4"/>
<gene>
    <name evidence="7" type="ORF">WJX73_008483</name>
</gene>
<keyword evidence="8" id="KW-1185">Reference proteome</keyword>
<evidence type="ECO:0000256" key="3">
    <source>
        <dbReference type="ARBA" id="ARBA00023180"/>
    </source>
</evidence>
<feature type="region of interest" description="Disordered" evidence="4">
    <location>
        <begin position="20"/>
        <end position="71"/>
    </location>
</feature>
<feature type="chain" id="PRO_5043620835" description="Glycosyltransferase 61 catalytic domain-containing protein" evidence="5">
    <location>
        <begin position="25"/>
        <end position="510"/>
    </location>
</feature>
<evidence type="ECO:0000256" key="4">
    <source>
        <dbReference type="SAM" id="MobiDB-lite"/>
    </source>
</evidence>
<evidence type="ECO:0000313" key="7">
    <source>
        <dbReference type="EMBL" id="KAK9803787.1"/>
    </source>
</evidence>
<dbReference type="EMBL" id="JALJOQ010000056">
    <property type="protein sequence ID" value="KAK9803787.1"/>
    <property type="molecule type" value="Genomic_DNA"/>
</dbReference>
<evidence type="ECO:0000259" key="6">
    <source>
        <dbReference type="Pfam" id="PF04577"/>
    </source>
</evidence>
<dbReference type="PANTHER" id="PTHR20961">
    <property type="entry name" value="GLYCOSYLTRANSFERASE"/>
    <property type="match status" value="1"/>
</dbReference>
<evidence type="ECO:0000256" key="2">
    <source>
        <dbReference type="ARBA" id="ARBA00022679"/>
    </source>
</evidence>
<feature type="compositionally biased region" description="Basic residues" evidence="4">
    <location>
        <begin position="26"/>
        <end position="35"/>
    </location>
</feature>
<feature type="compositionally biased region" description="Basic and acidic residues" evidence="4">
    <location>
        <begin position="42"/>
        <end position="64"/>
    </location>
</feature>
<dbReference type="Proteomes" id="UP001465755">
    <property type="component" value="Unassembled WGS sequence"/>
</dbReference>
<accession>A0AAW1P6Z4</accession>
<keyword evidence="5" id="KW-0732">Signal</keyword>
<evidence type="ECO:0000313" key="8">
    <source>
        <dbReference type="Proteomes" id="UP001465755"/>
    </source>
</evidence>
<proteinExistence type="predicted"/>
<dbReference type="PANTHER" id="PTHR20961:SF124">
    <property type="entry name" value="GLYCOSYLTRANSFERASE"/>
    <property type="match status" value="1"/>
</dbReference>
<reference evidence="7 8" key="1">
    <citation type="journal article" date="2024" name="Nat. Commun.">
        <title>Phylogenomics reveals the evolutionary origins of lichenization in chlorophyte algae.</title>
        <authorList>
            <person name="Puginier C."/>
            <person name="Libourel C."/>
            <person name="Otte J."/>
            <person name="Skaloud P."/>
            <person name="Haon M."/>
            <person name="Grisel S."/>
            <person name="Petersen M."/>
            <person name="Berrin J.G."/>
            <person name="Delaux P.M."/>
            <person name="Dal Grande F."/>
            <person name="Keller J."/>
        </authorList>
    </citation>
    <scope>NUCLEOTIDE SEQUENCE [LARGE SCALE GENOMIC DNA]</scope>
    <source>
        <strain evidence="7 8">SAG 2036</strain>
    </source>
</reference>
<feature type="domain" description="Glycosyltransferase 61 catalytic" evidence="6">
    <location>
        <begin position="242"/>
        <end position="407"/>
    </location>
</feature>
<dbReference type="InterPro" id="IPR049625">
    <property type="entry name" value="Glyco_transf_61_cat"/>
</dbReference>
<dbReference type="GO" id="GO:0005794">
    <property type="term" value="C:Golgi apparatus"/>
    <property type="evidence" value="ECO:0007669"/>
    <property type="project" value="UniProtKB-ARBA"/>
</dbReference>